<dbReference type="AlphaFoldDB" id="A0AAV6JNK9"/>
<comment type="caution">
    <text evidence="2">The sequence shown here is derived from an EMBL/GenBank/DDBJ whole genome shotgun (WGS) entry which is preliminary data.</text>
</comment>
<dbReference type="Proteomes" id="UP000823749">
    <property type="component" value="Chromosome 7"/>
</dbReference>
<accession>A0AAV6JNK9</accession>
<dbReference type="EMBL" id="JACTNZ010000007">
    <property type="protein sequence ID" value="KAG5540680.1"/>
    <property type="molecule type" value="Genomic_DNA"/>
</dbReference>
<evidence type="ECO:0000313" key="2">
    <source>
        <dbReference type="EMBL" id="KAG5540680.1"/>
    </source>
</evidence>
<organism evidence="2 3">
    <name type="scientific">Rhododendron griersonianum</name>
    <dbReference type="NCBI Taxonomy" id="479676"/>
    <lineage>
        <taxon>Eukaryota</taxon>
        <taxon>Viridiplantae</taxon>
        <taxon>Streptophyta</taxon>
        <taxon>Embryophyta</taxon>
        <taxon>Tracheophyta</taxon>
        <taxon>Spermatophyta</taxon>
        <taxon>Magnoliopsida</taxon>
        <taxon>eudicotyledons</taxon>
        <taxon>Gunneridae</taxon>
        <taxon>Pentapetalae</taxon>
        <taxon>asterids</taxon>
        <taxon>Ericales</taxon>
        <taxon>Ericaceae</taxon>
        <taxon>Ericoideae</taxon>
        <taxon>Rhodoreae</taxon>
        <taxon>Rhododendron</taxon>
    </lineage>
</organism>
<reference evidence="2" key="1">
    <citation type="submission" date="2020-08" db="EMBL/GenBank/DDBJ databases">
        <title>Plant Genome Project.</title>
        <authorList>
            <person name="Zhang R.-G."/>
        </authorList>
    </citation>
    <scope>NUCLEOTIDE SEQUENCE</scope>
    <source>
        <strain evidence="2">WSP0</strain>
        <tissue evidence="2">Leaf</tissue>
    </source>
</reference>
<proteinExistence type="predicted"/>
<protein>
    <submittedName>
        <fullName evidence="2">Uncharacterized protein</fullName>
    </submittedName>
</protein>
<sequence length="82" mass="9345">MRPQFFFDPSLLMDWNVVAAASGVEEPSKVTRSTHKPTTSKKGSKASSFRVDDWEEEEFDDFVSDEGEEDISQTMKKILVIE</sequence>
<evidence type="ECO:0000313" key="3">
    <source>
        <dbReference type="Proteomes" id="UP000823749"/>
    </source>
</evidence>
<evidence type="ECO:0000256" key="1">
    <source>
        <dbReference type="SAM" id="MobiDB-lite"/>
    </source>
</evidence>
<feature type="region of interest" description="Disordered" evidence="1">
    <location>
        <begin position="23"/>
        <end position="52"/>
    </location>
</feature>
<keyword evidence="3" id="KW-1185">Reference proteome</keyword>
<gene>
    <name evidence="2" type="ORF">RHGRI_020792</name>
</gene>
<feature type="compositionally biased region" description="Basic residues" evidence="1">
    <location>
        <begin position="32"/>
        <end position="44"/>
    </location>
</feature>
<name>A0AAV6JNK9_9ERIC</name>